<dbReference type="InterPro" id="IPR049883">
    <property type="entry name" value="NOTCH1_EGF-like"/>
</dbReference>
<keyword evidence="12" id="KW-1015">Disulfide bond</keyword>
<evidence type="ECO:0000256" key="1">
    <source>
        <dbReference type="ARBA" id="ARBA00004479"/>
    </source>
</evidence>
<keyword evidence="11 16" id="KW-0472">Membrane</keyword>
<keyword evidence="7" id="KW-0430">Lectin</keyword>
<dbReference type="SUPFAM" id="SSF57184">
    <property type="entry name" value="Growth factor receptor domain"/>
    <property type="match status" value="1"/>
</dbReference>
<feature type="chain" id="PRO_5043438866" description="Thrombomodulin" evidence="17">
    <location>
        <begin position="20"/>
        <end position="548"/>
    </location>
</feature>
<evidence type="ECO:0000256" key="16">
    <source>
        <dbReference type="SAM" id="Phobius"/>
    </source>
</evidence>
<evidence type="ECO:0000256" key="7">
    <source>
        <dbReference type="ARBA" id="ARBA00022734"/>
    </source>
</evidence>
<dbReference type="PROSITE" id="PS01187">
    <property type="entry name" value="EGF_CA"/>
    <property type="match status" value="2"/>
</dbReference>
<dbReference type="InterPro" id="IPR051505">
    <property type="entry name" value="C-type_lectin_domain"/>
</dbReference>
<proteinExistence type="predicted"/>
<dbReference type="InterPro" id="IPR015149">
    <property type="entry name" value="Tme5_EGF-like"/>
</dbReference>
<dbReference type="PROSITE" id="PS50026">
    <property type="entry name" value="EGF_3"/>
    <property type="match status" value="2"/>
</dbReference>
<evidence type="ECO:0000256" key="12">
    <source>
        <dbReference type="ARBA" id="ARBA00023157"/>
    </source>
</evidence>
<evidence type="ECO:0000256" key="13">
    <source>
        <dbReference type="ARBA" id="ARBA00045242"/>
    </source>
</evidence>
<dbReference type="PANTHER" id="PTHR14789:SF9">
    <property type="entry name" value="THROMBOMODULIN"/>
    <property type="match status" value="1"/>
</dbReference>
<dbReference type="InterPro" id="IPR009030">
    <property type="entry name" value="Growth_fac_rcpt_cys_sf"/>
</dbReference>
<feature type="domain" description="EGF-like" evidence="18">
    <location>
        <begin position="424"/>
        <end position="460"/>
    </location>
</feature>
<evidence type="ECO:0000256" key="14">
    <source>
        <dbReference type="ARBA" id="ARBA00046453"/>
    </source>
</evidence>
<dbReference type="SMART" id="SM00034">
    <property type="entry name" value="CLECT"/>
    <property type="match status" value="1"/>
</dbReference>
<evidence type="ECO:0000259" key="18">
    <source>
        <dbReference type="PROSITE" id="PS50026"/>
    </source>
</evidence>
<evidence type="ECO:0000256" key="8">
    <source>
        <dbReference type="ARBA" id="ARBA00022737"/>
    </source>
</evidence>
<evidence type="ECO:0000256" key="15">
    <source>
        <dbReference type="PROSITE-ProRule" id="PRU00076"/>
    </source>
</evidence>
<comment type="caution">
    <text evidence="15">Lacks conserved residue(s) required for the propagation of feature annotation.</text>
</comment>
<comment type="function">
    <text evidence="13">Endothelial cell receptor that plays a critical role in regulating several physiological processes including hemostasis, coagulation, fibrinolysis, inflammation, and angiogenesis. Acts as a cofactor for thrombin activation of protein C/PROC on the surface of vascular endothelial cells leading to initiation of the activated protein C anticoagulant pathway. Also accelerates the activation of the plasma carboxypeptidase B2/CPB2, which catalyzes removal of C-terminal basic amino acids from its substrates including kinins or anaphylatoxins leading to fibrinolysis inhibition. Plays critical protective roles in changing the cleavage specificity of protease-activated receptor 1/PAR1, inhibiting endothelial cell permeability and inflammation. Suppresses inflammation distinctly from its anticoagulant cofactor activity by sequestering HMGB1 thereby preventing it from engaging cellular receptors such as RAGE and contributing to the inflammatory response.</text>
</comment>
<dbReference type="PROSITE" id="PS50041">
    <property type="entry name" value="C_TYPE_LECTIN_2"/>
    <property type="match status" value="1"/>
</dbReference>
<keyword evidence="21" id="KW-1185">Reference proteome</keyword>
<dbReference type="InterPro" id="IPR016187">
    <property type="entry name" value="CTDL_fold"/>
</dbReference>
<evidence type="ECO:0000256" key="11">
    <source>
        <dbReference type="ARBA" id="ARBA00023136"/>
    </source>
</evidence>
<dbReference type="Proteomes" id="UP001181693">
    <property type="component" value="Unassembled WGS sequence"/>
</dbReference>
<keyword evidence="10 16" id="KW-1133">Transmembrane helix</keyword>
<dbReference type="Gene3D" id="2.10.25.10">
    <property type="entry name" value="Laminin"/>
    <property type="match status" value="5"/>
</dbReference>
<dbReference type="Pfam" id="PF07645">
    <property type="entry name" value="EGF_CA"/>
    <property type="match status" value="3"/>
</dbReference>
<name>A0AAV3ACS0_PYXAD</name>
<keyword evidence="8" id="KW-0677">Repeat</keyword>
<dbReference type="InterPro" id="IPR001304">
    <property type="entry name" value="C-type_lectin-like"/>
</dbReference>
<evidence type="ECO:0000256" key="2">
    <source>
        <dbReference type="ARBA" id="ARBA00019822"/>
    </source>
</evidence>
<protein>
    <recommendedName>
        <fullName evidence="2">Thrombomodulin</fullName>
    </recommendedName>
</protein>
<feature type="signal peptide" evidence="17">
    <location>
        <begin position="1"/>
        <end position="19"/>
    </location>
</feature>
<reference evidence="20" key="1">
    <citation type="thesis" date="2020" institute="ProQuest LLC" country="789 East Eisenhower Parkway, Ann Arbor, MI, USA">
        <title>Comparative Genomics and Chromosome Evolution.</title>
        <authorList>
            <person name="Mudd A.B."/>
        </authorList>
    </citation>
    <scope>NUCLEOTIDE SEQUENCE</scope>
    <source>
        <strain evidence="20">1538</strain>
        <tissue evidence="20">Blood</tissue>
    </source>
</reference>
<dbReference type="GO" id="GO:0030246">
    <property type="term" value="F:carbohydrate binding"/>
    <property type="evidence" value="ECO:0007669"/>
    <property type="project" value="UniProtKB-KW"/>
</dbReference>
<evidence type="ECO:0000256" key="10">
    <source>
        <dbReference type="ARBA" id="ARBA00022989"/>
    </source>
</evidence>
<keyword evidence="5 16" id="KW-0812">Transmembrane</keyword>
<keyword evidence="3 15" id="KW-0245">EGF-like domain</keyword>
<dbReference type="SUPFAM" id="SSF56436">
    <property type="entry name" value="C-type lectin-like"/>
    <property type="match status" value="1"/>
</dbReference>
<keyword evidence="9" id="KW-0654">Proteoglycan</keyword>
<keyword evidence="9" id="KW-0325">Glycoprotein</keyword>
<evidence type="ECO:0000256" key="5">
    <source>
        <dbReference type="ARBA" id="ARBA00022692"/>
    </source>
</evidence>
<dbReference type="PRINTS" id="PR00907">
    <property type="entry name" value="THRMBOMODULN"/>
</dbReference>
<dbReference type="PROSITE" id="PS01186">
    <property type="entry name" value="EGF_2"/>
    <property type="match status" value="2"/>
</dbReference>
<evidence type="ECO:0000256" key="9">
    <source>
        <dbReference type="ARBA" id="ARBA00022974"/>
    </source>
</evidence>
<dbReference type="InterPro" id="IPR000152">
    <property type="entry name" value="EGF-type_Asp/Asn_hydroxyl_site"/>
</dbReference>
<feature type="transmembrane region" description="Helical" evidence="16">
    <location>
        <begin position="490"/>
        <end position="511"/>
    </location>
</feature>
<comment type="subunit">
    <text evidence="14">Interacts with ITGAL, ITGAM and ITGB2. Interacts with thrombin/F2; this interaction switches the specificity of thrombin from a procoagulant to an anticoagulant and antifibrinolytic protease. Interacts with ANGP1 and ANGP2; these interactions significantly inhibit the generation of activated PC and TAFIa/CPB2 by the thrombin/thrombomodulin complex. Interacts with PF4; this interaction enhances generation of activated protein C. Interacts with HMGB1; this interaction inhibits HMGB1 inflammatory activity.</text>
</comment>
<dbReference type="EMBL" id="DYDO01000004">
    <property type="protein sequence ID" value="DBA27131.1"/>
    <property type="molecule type" value="Genomic_DNA"/>
</dbReference>
<dbReference type="SMART" id="SM00181">
    <property type="entry name" value="EGF"/>
    <property type="match status" value="6"/>
</dbReference>
<keyword evidence="6 17" id="KW-0732">Signal</keyword>
<dbReference type="Gene3D" id="3.10.100.10">
    <property type="entry name" value="Mannose-Binding Protein A, subunit A"/>
    <property type="match status" value="1"/>
</dbReference>
<dbReference type="PANTHER" id="PTHR14789">
    <property type="entry name" value="CHONDROLECTIN VARIANT CHODLFDELTAE"/>
    <property type="match status" value="1"/>
</dbReference>
<dbReference type="GO" id="GO:0016020">
    <property type="term" value="C:membrane"/>
    <property type="evidence" value="ECO:0007669"/>
    <property type="project" value="UniProtKB-SubCell"/>
</dbReference>
<evidence type="ECO:0000256" key="17">
    <source>
        <dbReference type="SAM" id="SignalP"/>
    </source>
</evidence>
<dbReference type="GO" id="GO:0004888">
    <property type="term" value="F:transmembrane signaling receptor activity"/>
    <property type="evidence" value="ECO:0007669"/>
    <property type="project" value="InterPro"/>
</dbReference>
<evidence type="ECO:0000256" key="4">
    <source>
        <dbReference type="ARBA" id="ARBA00022553"/>
    </source>
</evidence>
<gene>
    <name evidence="20" type="ORF">GDO54_011307</name>
</gene>
<dbReference type="InterPro" id="IPR001881">
    <property type="entry name" value="EGF-like_Ca-bd_dom"/>
</dbReference>
<evidence type="ECO:0000313" key="21">
    <source>
        <dbReference type="Proteomes" id="UP001181693"/>
    </source>
</evidence>
<feature type="domain" description="C-type lectin" evidence="19">
    <location>
        <begin position="32"/>
        <end position="148"/>
    </location>
</feature>
<comment type="caution">
    <text evidence="20">The sequence shown here is derived from an EMBL/GenBank/DDBJ whole genome shotgun (WGS) entry which is preliminary data.</text>
</comment>
<feature type="domain" description="EGF-like" evidence="18">
    <location>
        <begin position="353"/>
        <end position="392"/>
    </location>
</feature>
<dbReference type="SMART" id="SM00179">
    <property type="entry name" value="EGF_CA"/>
    <property type="match status" value="3"/>
</dbReference>
<dbReference type="InterPro" id="IPR018097">
    <property type="entry name" value="EGF_Ca-bd_CS"/>
</dbReference>
<dbReference type="InterPro" id="IPR016186">
    <property type="entry name" value="C-type_lectin-like/link_sf"/>
</dbReference>
<dbReference type="PROSITE" id="PS00010">
    <property type="entry name" value="ASX_HYDROXYL"/>
    <property type="match status" value="2"/>
</dbReference>
<dbReference type="AlphaFoldDB" id="A0AAV3ACS0"/>
<organism evidence="20 21">
    <name type="scientific">Pyxicephalus adspersus</name>
    <name type="common">African bullfrog</name>
    <dbReference type="NCBI Taxonomy" id="30357"/>
    <lineage>
        <taxon>Eukaryota</taxon>
        <taxon>Metazoa</taxon>
        <taxon>Chordata</taxon>
        <taxon>Craniata</taxon>
        <taxon>Vertebrata</taxon>
        <taxon>Euteleostomi</taxon>
        <taxon>Amphibia</taxon>
        <taxon>Batrachia</taxon>
        <taxon>Anura</taxon>
        <taxon>Neobatrachia</taxon>
        <taxon>Ranoidea</taxon>
        <taxon>Pyxicephalidae</taxon>
        <taxon>Pyxicephalinae</taxon>
        <taxon>Pyxicephalus</taxon>
    </lineage>
</organism>
<dbReference type="Pfam" id="PF09064">
    <property type="entry name" value="EGF_Tme5"/>
    <property type="match status" value="1"/>
</dbReference>
<keyword evidence="4" id="KW-0597">Phosphoprotein</keyword>
<evidence type="ECO:0000313" key="20">
    <source>
        <dbReference type="EMBL" id="DBA27131.1"/>
    </source>
</evidence>
<evidence type="ECO:0000256" key="3">
    <source>
        <dbReference type="ARBA" id="ARBA00022536"/>
    </source>
</evidence>
<dbReference type="PIRSF" id="PIRSF001775">
    <property type="entry name" value="CD93/CD141"/>
    <property type="match status" value="1"/>
</dbReference>
<comment type="subcellular location">
    <subcellularLocation>
        <location evidence="1">Membrane</location>
        <topology evidence="1">Single-pass type I membrane protein</topology>
    </subcellularLocation>
</comment>
<dbReference type="InterPro" id="IPR000742">
    <property type="entry name" value="EGF"/>
</dbReference>
<evidence type="ECO:0000256" key="6">
    <source>
        <dbReference type="ARBA" id="ARBA00022729"/>
    </source>
</evidence>
<dbReference type="GO" id="GO:0005509">
    <property type="term" value="F:calcium ion binding"/>
    <property type="evidence" value="ECO:0007669"/>
    <property type="project" value="InterPro"/>
</dbReference>
<dbReference type="SUPFAM" id="SSF57196">
    <property type="entry name" value="EGF/Laminin"/>
    <property type="match status" value="2"/>
</dbReference>
<evidence type="ECO:0000259" key="19">
    <source>
        <dbReference type="PROSITE" id="PS50041"/>
    </source>
</evidence>
<sequence>MLLLYGIWALLTLAELALQSSLDNRLQEFVCIDQACYSLFWNSRRYPRAKTDCESKNQHLMTVPGRKQADAISLLFSKVEMDNIRVWIGMEPKKGCTDINLPLRGFTWITGESYTDTIPWKNDDQKCAKSGELCVTVNNNGTWEETECTLKSDGLLCESIHLKYCRPLMLSDEYNVSYFHVSHGMGHSLSEFYPSGTIVQISPNMDNLICEVNEEGQLKWNKETPGAWSCFIEKGGCEHKCMMVNGIPECTCPLGSKLKPDKRSCSLPCDPNLCSQDCDPKIKPPNSPCTCSDGYYLAEDGKTCLDNSCAANPNTCGYHCTNSNGSFTCSCKPGFQNVLDCKIPGECGVNCKDIDECENITCAHECKNLYGSYMCLCREGFFPDKENHKNCKMFCNKAECEPDCHKGRCNCPDGYVLDETKCVDVDECLESQCEHNCINLFGTYQCTCLEGYTAHGDKCLPNGTEGPAVVTTETTITDPFPQITFSMEPAILLGICIGIITMLTVLIAMACHKLRKHYMDQHDFDYKFKNPEKYVVLQQVKTIPEWRL</sequence>
<accession>A0AAV3ACS0</accession>